<dbReference type="Proteomes" id="UP000004169">
    <property type="component" value="Unassembled WGS sequence"/>
</dbReference>
<organism evidence="1 2">
    <name type="scientific">Magnetospirillum molischianum DSM 120</name>
    <dbReference type="NCBI Taxonomy" id="1150626"/>
    <lineage>
        <taxon>Bacteria</taxon>
        <taxon>Pseudomonadati</taxon>
        <taxon>Pseudomonadota</taxon>
        <taxon>Alphaproteobacteria</taxon>
        <taxon>Rhodospirillales</taxon>
        <taxon>Rhodospirillaceae</taxon>
        <taxon>Magnetospirillum</taxon>
    </lineage>
</organism>
<proteinExistence type="predicted"/>
<dbReference type="EMBL" id="CAHP01000032">
    <property type="protein sequence ID" value="CCG42423.1"/>
    <property type="molecule type" value="Genomic_DNA"/>
</dbReference>
<comment type="caution">
    <text evidence="1">The sequence shown here is derived from an EMBL/GenBank/DDBJ whole genome shotgun (WGS) entry which is preliminary data.</text>
</comment>
<gene>
    <name evidence="1" type="ORF">PHAMO_380091</name>
</gene>
<name>H8FVN5_MAGML</name>
<reference evidence="1 2" key="1">
    <citation type="journal article" date="2012" name="J. Bacteriol.">
        <title>Draft Genome Sequence of the Purple Photosynthetic Bacterium Phaeospirillum molischianum DSM120, a Particularly Versatile Bacterium.</title>
        <authorList>
            <person name="Duquesne K."/>
            <person name="Prima V."/>
            <person name="Ji B."/>
            <person name="Rouy Z."/>
            <person name="Medigue C."/>
            <person name="Talla E."/>
            <person name="Sturgis J.N."/>
        </authorList>
    </citation>
    <scope>NUCLEOTIDE SEQUENCE [LARGE SCALE GENOMIC DNA]</scope>
    <source>
        <strain evidence="2">DSM120</strain>
    </source>
</reference>
<dbReference type="AlphaFoldDB" id="H8FVN5"/>
<keyword evidence="2" id="KW-1185">Reference proteome</keyword>
<evidence type="ECO:0000313" key="1">
    <source>
        <dbReference type="EMBL" id="CCG42423.1"/>
    </source>
</evidence>
<evidence type="ECO:0000313" key="2">
    <source>
        <dbReference type="Proteomes" id="UP000004169"/>
    </source>
</evidence>
<protein>
    <submittedName>
        <fullName evidence="1">Uncharacterized protein</fullName>
    </submittedName>
</protein>
<accession>H8FVN5</accession>
<sequence>MVFGAAIPAYPLKDLSSEYGWNRLCEAVDATAPLPEDNAVYVIRLLQVIAYTLGKFKV</sequence>